<keyword evidence="6 8" id="KW-0479">Metal-binding</keyword>
<comment type="caution">
    <text evidence="11">The sequence shown here is derived from an EMBL/GenBank/DDBJ whole genome shotgun (WGS) entry which is preliminary data.</text>
</comment>
<comment type="function">
    <text evidence="6">Catalyzes the reversible conversion of 2-phosphoglycerate (2-PG) into phosphoenolpyruvate (PEP). It is essential for the degradation of carbohydrates via glycolysis.</text>
</comment>
<keyword evidence="6" id="KW-0964">Secreted</keyword>
<dbReference type="EMBL" id="LHXQ01000064">
    <property type="protein sequence ID" value="KXA94194.1"/>
    <property type="molecule type" value="Genomic_DNA"/>
</dbReference>
<dbReference type="InterPro" id="IPR020810">
    <property type="entry name" value="Enolase_C"/>
</dbReference>
<dbReference type="HAMAP" id="MF_00318">
    <property type="entry name" value="Enolase"/>
    <property type="match status" value="1"/>
</dbReference>
<dbReference type="SFLD" id="SFLDF00002">
    <property type="entry name" value="enolase"/>
    <property type="match status" value="1"/>
</dbReference>
<feature type="domain" description="Enolase C-terminal TIM barrel" evidence="9">
    <location>
        <begin position="141"/>
        <end position="424"/>
    </location>
</feature>
<comment type="catalytic activity">
    <reaction evidence="6">
        <text>(2R)-2-phosphoglycerate = phosphoenolpyruvate + H2O</text>
        <dbReference type="Rhea" id="RHEA:10164"/>
        <dbReference type="ChEBI" id="CHEBI:15377"/>
        <dbReference type="ChEBI" id="CHEBI:58289"/>
        <dbReference type="ChEBI" id="CHEBI:58702"/>
        <dbReference type="EC" id="4.2.1.11"/>
    </reaction>
</comment>
<accession>A0A133UJ26</accession>
<dbReference type="InterPro" id="IPR000941">
    <property type="entry name" value="Enolase"/>
</dbReference>
<evidence type="ECO:0000313" key="11">
    <source>
        <dbReference type="EMBL" id="KXA94194.1"/>
    </source>
</evidence>
<evidence type="ECO:0000256" key="6">
    <source>
        <dbReference type="HAMAP-Rule" id="MF_00318"/>
    </source>
</evidence>
<evidence type="ECO:0000256" key="5">
    <source>
        <dbReference type="ARBA" id="ARBA00023239"/>
    </source>
</evidence>
<dbReference type="SFLD" id="SFLDG00178">
    <property type="entry name" value="enolase"/>
    <property type="match status" value="1"/>
</dbReference>
<evidence type="ECO:0000256" key="2">
    <source>
        <dbReference type="ARBA" id="ARBA00009604"/>
    </source>
</evidence>
<comment type="cofactor">
    <cofactor evidence="8">
        <name>Mg(2+)</name>
        <dbReference type="ChEBI" id="CHEBI:18420"/>
    </cofactor>
    <text evidence="8">Mg(2+) is required for catalysis and for stabilizing the dimer.</text>
</comment>
<feature type="binding site" evidence="8">
    <location>
        <position position="273"/>
    </location>
    <ligand>
        <name>Mg(2+)</name>
        <dbReference type="ChEBI" id="CHEBI:18420"/>
    </ligand>
</feature>
<keyword evidence="6" id="KW-0963">Cytoplasm</keyword>
<dbReference type="InterPro" id="IPR036849">
    <property type="entry name" value="Enolase-like_C_sf"/>
</dbReference>
<evidence type="ECO:0000313" key="12">
    <source>
        <dbReference type="Proteomes" id="UP000070155"/>
    </source>
</evidence>
<evidence type="ECO:0000256" key="7">
    <source>
        <dbReference type="PIRSR" id="PIRSR001400-1"/>
    </source>
</evidence>
<feature type="domain" description="Enolase N-terminal" evidence="10">
    <location>
        <begin position="7"/>
        <end position="136"/>
    </location>
</feature>
<keyword evidence="12" id="KW-1185">Reference proteome</keyword>
<dbReference type="GO" id="GO:0004634">
    <property type="term" value="F:phosphopyruvate hydratase activity"/>
    <property type="evidence" value="ECO:0007669"/>
    <property type="project" value="UniProtKB-UniRule"/>
</dbReference>
<feature type="binding site" evidence="6">
    <location>
        <position position="389"/>
    </location>
    <ligand>
        <name>(2R)-2-phosphoglycerate</name>
        <dbReference type="ChEBI" id="CHEBI:58289"/>
    </ligand>
</feature>
<dbReference type="PATRIC" id="fig|1698266.3.peg.781"/>
<dbReference type="SUPFAM" id="SSF51604">
    <property type="entry name" value="Enolase C-terminal domain-like"/>
    <property type="match status" value="1"/>
</dbReference>
<keyword evidence="5 6" id="KW-0456">Lyase</keyword>
<dbReference type="Pfam" id="PF00113">
    <property type="entry name" value="Enolase_C"/>
    <property type="match status" value="1"/>
</dbReference>
<feature type="binding site" evidence="6">
    <location>
        <position position="368"/>
    </location>
    <ligand>
        <name>(2R)-2-phosphoglycerate</name>
        <dbReference type="ChEBI" id="CHEBI:58289"/>
    </ligand>
</feature>
<feature type="binding site" evidence="6 8">
    <location>
        <position position="288"/>
    </location>
    <ligand>
        <name>Mg(2+)</name>
        <dbReference type="ChEBI" id="CHEBI:18420"/>
    </ligand>
</feature>
<comment type="cofactor">
    <cofactor evidence="6">
        <name>Mg(2+)</name>
        <dbReference type="ChEBI" id="CHEBI:18420"/>
    </cofactor>
    <text evidence="6">Binds a second Mg(2+) ion via substrate during catalysis.</text>
</comment>
<dbReference type="GO" id="GO:0000287">
    <property type="term" value="F:magnesium ion binding"/>
    <property type="evidence" value="ECO:0007669"/>
    <property type="project" value="UniProtKB-UniRule"/>
</dbReference>
<feature type="binding site" evidence="6">
    <location>
        <position position="338"/>
    </location>
    <ligand>
        <name>(2R)-2-phosphoglycerate</name>
        <dbReference type="ChEBI" id="CHEBI:58289"/>
    </ligand>
</feature>
<evidence type="ECO:0000256" key="1">
    <source>
        <dbReference type="ARBA" id="ARBA00005031"/>
    </source>
</evidence>
<dbReference type="GO" id="GO:0000015">
    <property type="term" value="C:phosphopyruvate hydratase complex"/>
    <property type="evidence" value="ECO:0007669"/>
    <property type="project" value="InterPro"/>
</dbReference>
<dbReference type="PRINTS" id="PR00148">
    <property type="entry name" value="ENOLASE"/>
</dbReference>
<dbReference type="PIRSF" id="PIRSF001400">
    <property type="entry name" value="Enolase"/>
    <property type="match status" value="1"/>
</dbReference>
<dbReference type="PANTHER" id="PTHR11902:SF1">
    <property type="entry name" value="ENOLASE"/>
    <property type="match status" value="1"/>
</dbReference>
<dbReference type="Gene3D" id="3.20.20.120">
    <property type="entry name" value="Enolase-like C-terminal domain"/>
    <property type="match status" value="1"/>
</dbReference>
<sequence>MNSGTKIRQIKGREILDCRGEPTVEVDVITEEGILGRAKIPAGRSKGKHEAFELRDKNARYGGRGVLKAVRNINEKIGPKLEGMDVTKQREIDETMIELDGTENKNNLGANAILGVSIANAKTACKSLKVPLYRYIGGTNARILPVPVLDLIEGGLLANSGLDFQEHQVMPIGAGTFSEAIRMGMEVYKELGKIIEENWGKHSLNVGVEGGYTPRKMQDPREALEAELEAIEELGYGEKFVLSLDCAASHLYDDREEKYTLMGEKITREEIIDFYKDLVSAYPIVSIEDPLEEEDFKGHAELTKALNIQIIGDDLFVTNKKRLKKGIEQGAANAMLFKVNQIGTLTEALDSAQTAFRNGYGVQVSERSGQTEDTWLADLSIGINSGQIKTGVTRSERTSKYNQLLRIEEFDKTLKYAGENFRRPF</sequence>
<feature type="active site" description="Proton donor" evidence="6 7">
    <location>
        <position position="209"/>
    </location>
</feature>
<proteinExistence type="inferred from homology"/>
<dbReference type="NCBIfam" id="TIGR01060">
    <property type="entry name" value="eno"/>
    <property type="match status" value="1"/>
</dbReference>
<feature type="binding site" evidence="6">
    <location>
        <position position="245"/>
    </location>
    <ligand>
        <name>Mg(2+)</name>
        <dbReference type="ChEBI" id="CHEBI:18420"/>
    </ligand>
</feature>
<evidence type="ECO:0000256" key="8">
    <source>
        <dbReference type="PIRSR" id="PIRSR001400-3"/>
    </source>
</evidence>
<evidence type="ECO:0000259" key="10">
    <source>
        <dbReference type="SMART" id="SM01193"/>
    </source>
</evidence>
<dbReference type="InterPro" id="IPR020811">
    <property type="entry name" value="Enolase_N"/>
</dbReference>
<feature type="active site" description="Proton acceptor" evidence="6 7">
    <location>
        <position position="338"/>
    </location>
</feature>
<evidence type="ECO:0000259" key="9">
    <source>
        <dbReference type="SMART" id="SM01192"/>
    </source>
</evidence>
<dbReference type="Proteomes" id="UP000070155">
    <property type="component" value="Unassembled WGS sequence"/>
</dbReference>
<dbReference type="Pfam" id="PF03952">
    <property type="entry name" value="Enolase_N"/>
    <property type="match status" value="1"/>
</dbReference>
<keyword evidence="4 6" id="KW-0324">Glycolysis</keyword>
<feature type="binding site" evidence="6">
    <location>
        <position position="367"/>
    </location>
    <ligand>
        <name>(2R)-2-phosphoglycerate</name>
        <dbReference type="ChEBI" id="CHEBI:58289"/>
    </ligand>
</feature>
<feature type="binding site" evidence="6">
    <location>
        <position position="165"/>
    </location>
    <ligand>
        <name>(2R)-2-phosphoglycerate</name>
        <dbReference type="ChEBI" id="CHEBI:58289"/>
    </ligand>
</feature>
<name>A0A133UJ26_9EURY</name>
<dbReference type="SMART" id="SM01193">
    <property type="entry name" value="Enolase_N"/>
    <property type="match status" value="1"/>
</dbReference>
<gene>
    <name evidence="6 11" type="primary">eno</name>
    <name evidence="11" type="ORF">AKJ36_03310</name>
</gene>
<comment type="subcellular location">
    <subcellularLocation>
        <location evidence="6">Cytoplasm</location>
    </subcellularLocation>
    <subcellularLocation>
        <location evidence="6">Secreted</location>
    </subcellularLocation>
    <subcellularLocation>
        <location evidence="6">Cell surface</location>
    </subcellularLocation>
    <text evidence="6">Fractions of enolase are present in both the cytoplasm and on the cell surface.</text>
</comment>
<dbReference type="CDD" id="cd03313">
    <property type="entry name" value="enolase"/>
    <property type="match status" value="1"/>
</dbReference>
<comment type="similarity">
    <text evidence="2 6">Belongs to the enolase family.</text>
</comment>
<dbReference type="GO" id="GO:0005576">
    <property type="term" value="C:extracellular region"/>
    <property type="evidence" value="ECO:0007669"/>
    <property type="project" value="UniProtKB-SubCell"/>
</dbReference>
<dbReference type="PANTHER" id="PTHR11902">
    <property type="entry name" value="ENOLASE"/>
    <property type="match status" value="1"/>
</dbReference>
<evidence type="ECO:0000256" key="3">
    <source>
        <dbReference type="ARBA" id="ARBA00022842"/>
    </source>
</evidence>
<comment type="pathway">
    <text evidence="1 6">Carbohydrate degradation; glycolysis; pyruvate from D-glyceraldehyde 3-phosphate: step 4/5.</text>
</comment>
<dbReference type="Gene3D" id="3.30.390.10">
    <property type="entry name" value="Enolase-like, N-terminal domain"/>
    <property type="match status" value="1"/>
</dbReference>
<keyword evidence="3 6" id="KW-0460">Magnesium</keyword>
<protein>
    <recommendedName>
        <fullName evidence="6">Enolase</fullName>
        <ecNumber evidence="6">4.2.1.11</ecNumber>
    </recommendedName>
    <alternativeName>
        <fullName evidence="6">2-phospho-D-glycerate hydro-lyase</fullName>
    </alternativeName>
    <alternativeName>
        <fullName evidence="6">2-phosphoglycerate dehydratase</fullName>
    </alternativeName>
</protein>
<dbReference type="SMART" id="SM01192">
    <property type="entry name" value="Enolase_C"/>
    <property type="match status" value="1"/>
</dbReference>
<feature type="binding site" evidence="6 8">
    <location>
        <position position="313"/>
    </location>
    <ligand>
        <name>Mg(2+)</name>
        <dbReference type="ChEBI" id="CHEBI:18420"/>
    </ligand>
</feature>
<reference evidence="11 12" key="1">
    <citation type="journal article" date="2016" name="Sci. Rep.">
        <title>Metabolic traits of an uncultured archaeal lineage -MSBL1- from brine pools of the Red Sea.</title>
        <authorList>
            <person name="Mwirichia R."/>
            <person name="Alam I."/>
            <person name="Rashid M."/>
            <person name="Vinu M."/>
            <person name="Ba-Alawi W."/>
            <person name="Anthony Kamau A."/>
            <person name="Kamanda Ngugi D."/>
            <person name="Goker M."/>
            <person name="Klenk H.P."/>
            <person name="Bajic V."/>
            <person name="Stingl U."/>
        </authorList>
    </citation>
    <scope>NUCLEOTIDE SEQUENCE [LARGE SCALE GENOMIC DNA]</scope>
    <source>
        <strain evidence="11">SCGC-AAA259I07</strain>
    </source>
</reference>
<dbReference type="EC" id="4.2.1.11" evidence="6"/>
<dbReference type="SUPFAM" id="SSF54826">
    <property type="entry name" value="Enolase N-terminal domain-like"/>
    <property type="match status" value="1"/>
</dbReference>
<dbReference type="InterPro" id="IPR029017">
    <property type="entry name" value="Enolase-like_N"/>
</dbReference>
<dbReference type="SFLD" id="SFLDS00001">
    <property type="entry name" value="Enolase"/>
    <property type="match status" value="1"/>
</dbReference>
<evidence type="ECO:0000256" key="4">
    <source>
        <dbReference type="ARBA" id="ARBA00023152"/>
    </source>
</evidence>
<organism evidence="11 12">
    <name type="scientific">candidate division MSBL1 archaeon SCGC-AAA259I07</name>
    <dbReference type="NCBI Taxonomy" id="1698266"/>
    <lineage>
        <taxon>Archaea</taxon>
        <taxon>Methanobacteriati</taxon>
        <taxon>Methanobacteriota</taxon>
        <taxon>candidate division MSBL1</taxon>
    </lineage>
</organism>
<dbReference type="UniPathway" id="UPA00109">
    <property type="reaction ID" value="UER00187"/>
</dbReference>
<dbReference type="GO" id="GO:0009986">
    <property type="term" value="C:cell surface"/>
    <property type="evidence" value="ECO:0007669"/>
    <property type="project" value="UniProtKB-SubCell"/>
</dbReference>
<dbReference type="AlphaFoldDB" id="A0A133UJ26"/>
<dbReference type="GO" id="GO:0006096">
    <property type="term" value="P:glycolytic process"/>
    <property type="evidence" value="ECO:0007669"/>
    <property type="project" value="UniProtKB-UniRule"/>
</dbReference>